<feature type="transmembrane region" description="Helical" evidence="1">
    <location>
        <begin position="20"/>
        <end position="40"/>
    </location>
</feature>
<gene>
    <name evidence="2" type="ORF">LNP07_01710</name>
</gene>
<feature type="transmembrane region" description="Helical" evidence="1">
    <location>
        <begin position="60"/>
        <end position="78"/>
    </location>
</feature>
<protein>
    <submittedName>
        <fullName evidence="2">ABC transporter permease</fullName>
    </submittedName>
</protein>
<feature type="transmembrane region" description="Helical" evidence="1">
    <location>
        <begin position="99"/>
        <end position="123"/>
    </location>
</feature>
<dbReference type="Proteomes" id="UP001522905">
    <property type="component" value="Unassembled WGS sequence"/>
</dbReference>
<dbReference type="PIRSF" id="PIRSF037259">
    <property type="entry name" value="EcsB_ABC"/>
    <property type="match status" value="1"/>
</dbReference>
<name>A0ABT0I095_9LACO</name>
<keyword evidence="1" id="KW-0472">Membrane</keyword>
<keyword evidence="3" id="KW-1185">Reference proteome</keyword>
<sequence>MKKLFSKRLSAHVTEIASYLRYVLNDFFVIALMFFIGGLAFEYSRALRHLNYEMWWLKPLVLILMLLSVQISHFATLVKKPDYVFLLPKESDFYNYLKAAYRYSLMMAVPVQIAFGIILIPLINISRNSYDILGIIIYILMLVLIKLSMMSHDFLNSYHVTKNYLSSKLINRMLIPLLTLSLLVFINYYFALAIILIYNILLAYLIIINKHNSLNWSKIIDVENSRMLNVYKFFNMFTDVPQLTTSVKHRRYLSPMMNIFKNSSGNTFPYLYIRGLLRNNEFSGLYIRLVIIGAVLLAFIDNNILNIGLGLLFLYLIIFQLIPFYSHFDSNAFIHIYPIDQNKKLIGFQKVIKLMSTMVVVVFFVASWFGTKSLFYSLSSLILNILLSVFMINIYMPRRIKKS</sequence>
<keyword evidence="1" id="KW-1133">Transmembrane helix</keyword>
<organism evidence="2 3">
    <name type="scientific">Apilactobacillus xinyiensis</name>
    <dbReference type="NCBI Taxonomy" id="2841032"/>
    <lineage>
        <taxon>Bacteria</taxon>
        <taxon>Bacillati</taxon>
        <taxon>Bacillota</taxon>
        <taxon>Bacilli</taxon>
        <taxon>Lactobacillales</taxon>
        <taxon>Lactobacillaceae</taxon>
        <taxon>Apilactobacillus</taxon>
    </lineage>
</organism>
<dbReference type="EMBL" id="JAJIAO010000001">
    <property type="protein sequence ID" value="MCK8624242.1"/>
    <property type="molecule type" value="Genomic_DNA"/>
</dbReference>
<feature type="transmembrane region" description="Helical" evidence="1">
    <location>
        <begin position="375"/>
        <end position="396"/>
    </location>
</feature>
<dbReference type="Pfam" id="PF05975">
    <property type="entry name" value="EcsB"/>
    <property type="match status" value="1"/>
</dbReference>
<dbReference type="InterPro" id="IPR010288">
    <property type="entry name" value="EcsB_ABC"/>
</dbReference>
<reference evidence="2 3" key="1">
    <citation type="submission" date="2021-11" db="EMBL/GenBank/DDBJ databases">
        <title>Comparative genomics of bee honey and flower isolates.</title>
        <authorList>
            <person name="Bechtner J.D."/>
            <person name="Gallus M.K."/>
            <person name="Ehrmann M."/>
        </authorList>
    </citation>
    <scope>NUCLEOTIDE SEQUENCE [LARGE SCALE GENOMIC DNA]</scope>
    <source>
        <strain evidence="2 3">M161</strain>
    </source>
</reference>
<proteinExistence type="predicted"/>
<evidence type="ECO:0000256" key="1">
    <source>
        <dbReference type="SAM" id="Phobius"/>
    </source>
</evidence>
<evidence type="ECO:0000313" key="2">
    <source>
        <dbReference type="EMBL" id="MCK8624242.1"/>
    </source>
</evidence>
<comment type="caution">
    <text evidence="2">The sequence shown here is derived from an EMBL/GenBank/DDBJ whole genome shotgun (WGS) entry which is preliminary data.</text>
</comment>
<feature type="transmembrane region" description="Helical" evidence="1">
    <location>
        <begin position="129"/>
        <end position="148"/>
    </location>
</feature>
<accession>A0ABT0I095</accession>
<feature type="transmembrane region" description="Helical" evidence="1">
    <location>
        <begin position="169"/>
        <end position="186"/>
    </location>
</feature>
<feature type="transmembrane region" description="Helical" evidence="1">
    <location>
        <begin position="282"/>
        <end position="300"/>
    </location>
</feature>
<feature type="transmembrane region" description="Helical" evidence="1">
    <location>
        <begin position="351"/>
        <end position="369"/>
    </location>
</feature>
<feature type="transmembrane region" description="Helical" evidence="1">
    <location>
        <begin position="306"/>
        <end position="325"/>
    </location>
</feature>
<dbReference type="RefSeq" id="WP_220728079.1">
    <property type="nucleotide sequence ID" value="NZ_BPLM01000004.1"/>
</dbReference>
<evidence type="ECO:0000313" key="3">
    <source>
        <dbReference type="Proteomes" id="UP001522905"/>
    </source>
</evidence>
<keyword evidence="1" id="KW-0812">Transmembrane</keyword>